<dbReference type="GO" id="GO:0005634">
    <property type="term" value="C:nucleus"/>
    <property type="evidence" value="ECO:0007669"/>
    <property type="project" value="UniProtKB-SubCell"/>
</dbReference>
<accession>A0A3S4ZVC3</accession>
<name>A0A3S4ZVC3_9PLAT</name>
<evidence type="ECO:0000313" key="11">
    <source>
        <dbReference type="Proteomes" id="UP000784294"/>
    </source>
</evidence>
<dbReference type="SMART" id="SM00389">
    <property type="entry name" value="HOX"/>
    <property type="match status" value="1"/>
</dbReference>
<dbReference type="InterPro" id="IPR009057">
    <property type="entry name" value="Homeodomain-like_sf"/>
</dbReference>
<dbReference type="PROSITE" id="PS00027">
    <property type="entry name" value="HOMEOBOX_1"/>
    <property type="match status" value="1"/>
</dbReference>
<keyword evidence="3 6" id="KW-0238">DNA-binding</keyword>
<evidence type="ECO:0000256" key="4">
    <source>
        <dbReference type="ARBA" id="ARBA00023155"/>
    </source>
</evidence>
<comment type="subcellular location">
    <subcellularLocation>
        <location evidence="1 6 7">Nucleus</location>
    </subcellularLocation>
</comment>
<evidence type="ECO:0000259" key="9">
    <source>
        <dbReference type="PROSITE" id="PS50071"/>
    </source>
</evidence>
<evidence type="ECO:0000256" key="1">
    <source>
        <dbReference type="ARBA" id="ARBA00004123"/>
    </source>
</evidence>
<keyword evidence="5 6" id="KW-0539">Nucleus</keyword>
<dbReference type="InterPro" id="IPR000047">
    <property type="entry name" value="HTH_motif"/>
</dbReference>
<dbReference type="GO" id="GO:0000981">
    <property type="term" value="F:DNA-binding transcription factor activity, RNA polymerase II-specific"/>
    <property type="evidence" value="ECO:0007669"/>
    <property type="project" value="InterPro"/>
</dbReference>
<evidence type="ECO:0000256" key="8">
    <source>
        <dbReference type="SAM" id="MobiDB-lite"/>
    </source>
</evidence>
<comment type="caution">
    <text evidence="10">The sequence shown here is derived from an EMBL/GenBank/DDBJ whole genome shotgun (WGS) entry which is preliminary data.</text>
</comment>
<feature type="region of interest" description="Disordered" evidence="8">
    <location>
        <begin position="1"/>
        <end position="25"/>
    </location>
</feature>
<feature type="region of interest" description="Disordered" evidence="8">
    <location>
        <begin position="236"/>
        <end position="262"/>
    </location>
</feature>
<feature type="region of interest" description="Disordered" evidence="8">
    <location>
        <begin position="186"/>
        <end position="212"/>
    </location>
</feature>
<dbReference type="GO" id="GO:0000978">
    <property type="term" value="F:RNA polymerase II cis-regulatory region sequence-specific DNA binding"/>
    <property type="evidence" value="ECO:0007669"/>
    <property type="project" value="TreeGrafter"/>
</dbReference>
<evidence type="ECO:0000256" key="5">
    <source>
        <dbReference type="ARBA" id="ARBA00023242"/>
    </source>
</evidence>
<reference evidence="10" key="1">
    <citation type="submission" date="2018-11" db="EMBL/GenBank/DDBJ databases">
        <authorList>
            <consortium name="Pathogen Informatics"/>
        </authorList>
    </citation>
    <scope>NUCLEOTIDE SEQUENCE</scope>
</reference>
<dbReference type="PRINTS" id="PR00024">
    <property type="entry name" value="HOMEOBOX"/>
</dbReference>
<dbReference type="OrthoDB" id="6159439at2759"/>
<evidence type="ECO:0000256" key="6">
    <source>
        <dbReference type="PROSITE-ProRule" id="PRU00108"/>
    </source>
</evidence>
<dbReference type="PANTHER" id="PTHR45946:SF4">
    <property type="entry name" value="HOMEOBOX PROTEIN ROUGH-RELATED"/>
    <property type="match status" value="1"/>
</dbReference>
<feature type="compositionally biased region" description="Gly residues" evidence="8">
    <location>
        <begin position="202"/>
        <end position="211"/>
    </location>
</feature>
<evidence type="ECO:0000256" key="3">
    <source>
        <dbReference type="ARBA" id="ARBA00023125"/>
    </source>
</evidence>
<organism evidence="10 11">
    <name type="scientific">Protopolystoma xenopodis</name>
    <dbReference type="NCBI Taxonomy" id="117903"/>
    <lineage>
        <taxon>Eukaryota</taxon>
        <taxon>Metazoa</taxon>
        <taxon>Spiralia</taxon>
        <taxon>Lophotrochozoa</taxon>
        <taxon>Platyhelminthes</taxon>
        <taxon>Monogenea</taxon>
        <taxon>Polyopisthocotylea</taxon>
        <taxon>Polystomatidea</taxon>
        <taxon>Polystomatidae</taxon>
        <taxon>Protopolystoma</taxon>
    </lineage>
</organism>
<protein>
    <recommendedName>
        <fullName evidence="9">Homeobox domain-containing protein</fullName>
    </recommendedName>
</protein>
<keyword evidence="11" id="KW-1185">Reference proteome</keyword>
<dbReference type="CDD" id="cd00086">
    <property type="entry name" value="homeodomain"/>
    <property type="match status" value="1"/>
</dbReference>
<dbReference type="PROSITE" id="PS50071">
    <property type="entry name" value="HOMEOBOX_2"/>
    <property type="match status" value="1"/>
</dbReference>
<feature type="domain" description="Homeobox" evidence="9">
    <location>
        <begin position="131"/>
        <end position="185"/>
    </location>
</feature>
<dbReference type="PRINTS" id="PR00031">
    <property type="entry name" value="HTHREPRESSR"/>
</dbReference>
<keyword evidence="2" id="KW-0217">Developmental protein</keyword>
<evidence type="ECO:0000256" key="2">
    <source>
        <dbReference type="ARBA" id="ARBA00022473"/>
    </source>
</evidence>
<evidence type="ECO:0000256" key="7">
    <source>
        <dbReference type="RuleBase" id="RU000682"/>
    </source>
</evidence>
<dbReference type="InterPro" id="IPR017970">
    <property type="entry name" value="Homeobox_CS"/>
</dbReference>
<dbReference type="EMBL" id="CAAALY010016329">
    <property type="protein sequence ID" value="VEL12942.1"/>
    <property type="molecule type" value="Genomic_DNA"/>
</dbReference>
<dbReference type="Gene3D" id="1.10.10.60">
    <property type="entry name" value="Homeodomain-like"/>
    <property type="match status" value="1"/>
</dbReference>
<dbReference type="Proteomes" id="UP000784294">
    <property type="component" value="Unassembled WGS sequence"/>
</dbReference>
<dbReference type="Pfam" id="PF00046">
    <property type="entry name" value="Homeodomain"/>
    <property type="match status" value="1"/>
</dbReference>
<dbReference type="InterPro" id="IPR046327">
    <property type="entry name" value="HXA1/B1/D1"/>
</dbReference>
<dbReference type="SUPFAM" id="SSF46689">
    <property type="entry name" value="Homeodomain-like"/>
    <property type="match status" value="1"/>
</dbReference>
<proteinExistence type="predicted"/>
<feature type="DNA-binding region" description="Homeobox" evidence="6">
    <location>
        <begin position="133"/>
        <end position="186"/>
    </location>
</feature>
<dbReference type="AlphaFoldDB" id="A0A3S4ZVC3"/>
<keyword evidence="4 6" id="KW-0371">Homeobox</keyword>
<sequence>MTSSFPLTPGKIQSGSHGAPSTSCYKSFSSPSRVMTFAKRPVERISSLPTSATTSLANSGAPAGMAEVVTGGQTRFEEPSASYLSLAGGPANGTRKRLSEAVGEMDLSGQCLDAAGLSVCQVGMGGGISGRTNFTNKQLTELEKEFHYNRYLTRARRIEIAADLGLSETQVKIWFQNRRMKQKKRMKNTGSALVNPPLRQCGDGGRQGEGTGELETKMEFDSNLFAQLPCPPRQPLSGATSTSHLPMATPLPNRDRCPGYSGASLPFPDPFQRFQEESYQSAQLPSSPSAGVSCPFLQFELRPYSMV</sequence>
<gene>
    <name evidence="10" type="ORF">PXEA_LOCUS6382</name>
</gene>
<dbReference type="InterPro" id="IPR020479">
    <property type="entry name" value="HD_metazoa"/>
</dbReference>
<dbReference type="PANTHER" id="PTHR45946">
    <property type="entry name" value="HOMEOBOX PROTEIN ROUGH-RELATED"/>
    <property type="match status" value="1"/>
</dbReference>
<evidence type="ECO:0000313" key="10">
    <source>
        <dbReference type="EMBL" id="VEL12942.1"/>
    </source>
</evidence>
<dbReference type="InterPro" id="IPR001356">
    <property type="entry name" value="HD"/>
</dbReference>